<dbReference type="InterPro" id="IPR002864">
    <property type="entry name" value="Acyl-ACP_thioesterase_NHD"/>
</dbReference>
<dbReference type="GO" id="GO:0000036">
    <property type="term" value="F:acyl carrier activity"/>
    <property type="evidence" value="ECO:0007669"/>
    <property type="project" value="TreeGrafter"/>
</dbReference>
<dbReference type="GeneID" id="107471935"/>
<dbReference type="PANTHER" id="PTHR31727:SF2">
    <property type="entry name" value="PALMITOYL-ACYL CARRIER PROTEIN THIOESTERASE, CHLOROPLASTIC"/>
    <property type="match status" value="1"/>
</dbReference>
<dbReference type="CDD" id="cd00586">
    <property type="entry name" value="4HBT"/>
    <property type="match status" value="1"/>
</dbReference>
<keyword evidence="8" id="KW-0809">Transit peptide</keyword>
<accession>A0A6P5MEX7</accession>
<evidence type="ECO:0000256" key="10">
    <source>
        <dbReference type="ARBA" id="ARBA00023160"/>
    </source>
</evidence>
<dbReference type="GO" id="GO:0016297">
    <property type="term" value="F:fatty acyl-[ACP] hydrolase activity"/>
    <property type="evidence" value="ECO:0007669"/>
    <property type="project" value="InterPro"/>
</dbReference>
<evidence type="ECO:0000313" key="15">
    <source>
        <dbReference type="RefSeq" id="XP_020983799.2"/>
    </source>
</evidence>
<keyword evidence="6 11" id="KW-0378">Hydrolase</keyword>
<reference evidence="15" key="2">
    <citation type="submission" date="2025-08" db="UniProtKB">
        <authorList>
            <consortium name="RefSeq"/>
        </authorList>
    </citation>
    <scope>IDENTIFICATION</scope>
    <source>
        <tissue evidence="15">Whole plant</tissue>
    </source>
</reference>
<feature type="domain" description="Acyl-ACP thioesterase-like C-terminal" evidence="13">
    <location>
        <begin position="231"/>
        <end position="326"/>
    </location>
</feature>
<dbReference type="Pfam" id="PF01643">
    <property type="entry name" value="Acyl-ACP_TE"/>
    <property type="match status" value="1"/>
</dbReference>
<dbReference type="InterPro" id="IPR045023">
    <property type="entry name" value="FATA/B"/>
</dbReference>
<keyword evidence="7 11" id="KW-0276">Fatty acid metabolism</keyword>
<keyword evidence="5 11" id="KW-0934">Plastid</keyword>
<keyword evidence="4 11" id="KW-0150">Chloroplast</keyword>
<gene>
    <name evidence="15" type="primary">LOC107471935</name>
</gene>
<evidence type="ECO:0000259" key="12">
    <source>
        <dbReference type="Pfam" id="PF01643"/>
    </source>
</evidence>
<evidence type="ECO:0000256" key="8">
    <source>
        <dbReference type="ARBA" id="ARBA00022946"/>
    </source>
</evidence>
<dbReference type="Gene3D" id="3.10.129.10">
    <property type="entry name" value="Hotdog Thioesterase"/>
    <property type="match status" value="1"/>
</dbReference>
<evidence type="ECO:0000256" key="9">
    <source>
        <dbReference type="ARBA" id="ARBA00023098"/>
    </source>
</evidence>
<keyword evidence="3 11" id="KW-0444">Lipid biosynthesis</keyword>
<evidence type="ECO:0000256" key="11">
    <source>
        <dbReference type="RuleBase" id="RU363096"/>
    </source>
</evidence>
<name>A0A6P5MEX7_ARADU</name>
<evidence type="ECO:0000256" key="7">
    <source>
        <dbReference type="ARBA" id="ARBA00022832"/>
    </source>
</evidence>
<organism evidence="14 15">
    <name type="scientific">Arachis duranensis</name>
    <name type="common">Wild peanut</name>
    <dbReference type="NCBI Taxonomy" id="130453"/>
    <lineage>
        <taxon>Eukaryota</taxon>
        <taxon>Viridiplantae</taxon>
        <taxon>Streptophyta</taxon>
        <taxon>Embryophyta</taxon>
        <taxon>Tracheophyta</taxon>
        <taxon>Spermatophyta</taxon>
        <taxon>Magnoliopsida</taxon>
        <taxon>eudicotyledons</taxon>
        <taxon>Gunneridae</taxon>
        <taxon>Pentapetalae</taxon>
        <taxon>rosids</taxon>
        <taxon>fabids</taxon>
        <taxon>Fabales</taxon>
        <taxon>Fabaceae</taxon>
        <taxon>Papilionoideae</taxon>
        <taxon>50 kb inversion clade</taxon>
        <taxon>dalbergioids sensu lato</taxon>
        <taxon>Dalbergieae</taxon>
        <taxon>Pterocarpus clade</taxon>
        <taxon>Arachis</taxon>
    </lineage>
</organism>
<dbReference type="RefSeq" id="XP_020983799.2">
    <property type="nucleotide sequence ID" value="XM_021128140.2"/>
</dbReference>
<dbReference type="KEGG" id="adu:107471935"/>
<evidence type="ECO:0000313" key="14">
    <source>
        <dbReference type="Proteomes" id="UP000515211"/>
    </source>
</evidence>
<sequence length="353" mass="40834">MVTLGTSSTLCSFIGVMLPQQINFGYRGKQEVKHARCGGFQIKANVKTPNKDDNSLRVTTSSTLDDFVFRQNFTIKSYEVGANEKASIETLMNYFQDSAINHFKTFGIHRGGFGSTEEMIKRNLIWVFTHMRIETYRYPVCDEVVQVEAWMSVAGKNAVRWNWLLRDSKTYQVLSKASSGCVMMNKLTRKLSKIPEEARREFESYFVNSSRMIPEDDIKNIPKLNVITADYICTDLKPRWNDLDINLHVSNVKYIGWVLESVPESILTNHELCGMSLEYKRECGRDSKLHSLTAICGANNNNVEFYHLLQLEDRGVEILRGRTKWRPKPIRNWGLLKLLLQLQNQRHYLFHTS</sequence>
<evidence type="ECO:0000256" key="3">
    <source>
        <dbReference type="ARBA" id="ARBA00022516"/>
    </source>
</evidence>
<comment type="subcellular location">
    <subcellularLocation>
        <location evidence="1 11">Plastid</location>
        <location evidence="1 11">Chloroplast</location>
    </subcellularLocation>
</comment>
<evidence type="ECO:0000259" key="13">
    <source>
        <dbReference type="Pfam" id="PF20791"/>
    </source>
</evidence>
<dbReference type="Proteomes" id="UP000515211">
    <property type="component" value="Chromosome 1"/>
</dbReference>
<dbReference type="InterPro" id="IPR049427">
    <property type="entry name" value="Acyl-ACP_TE_C"/>
</dbReference>
<proteinExistence type="inferred from homology"/>
<keyword evidence="10 11" id="KW-0275">Fatty acid biosynthesis</keyword>
<keyword evidence="14" id="KW-1185">Reference proteome</keyword>
<dbReference type="EC" id="3.1.2.-" evidence="11"/>
<evidence type="ECO:0000256" key="1">
    <source>
        <dbReference type="ARBA" id="ARBA00004229"/>
    </source>
</evidence>
<dbReference type="Pfam" id="PF20791">
    <property type="entry name" value="Acyl-ACP_TE_C"/>
    <property type="match status" value="1"/>
</dbReference>
<protein>
    <recommendedName>
        <fullName evidence="11">Acyl-[acyl-carrier-protein] hydrolase</fullName>
        <ecNumber evidence="11">3.1.2.-</ecNumber>
    </recommendedName>
</protein>
<dbReference type="PANTHER" id="PTHR31727">
    <property type="entry name" value="OLEOYL-ACYL CARRIER PROTEIN THIOESTERASE 1, CHLOROPLASTIC"/>
    <property type="match status" value="1"/>
</dbReference>
<comment type="similarity">
    <text evidence="2 11">Belongs to the acyl-ACP thioesterase family.</text>
</comment>
<comment type="function">
    <text evidence="11">Plays an essential role in chain termination during de novo fatty acid synthesis.</text>
</comment>
<evidence type="ECO:0000256" key="5">
    <source>
        <dbReference type="ARBA" id="ARBA00022640"/>
    </source>
</evidence>
<evidence type="ECO:0000256" key="4">
    <source>
        <dbReference type="ARBA" id="ARBA00022528"/>
    </source>
</evidence>
<evidence type="ECO:0000256" key="2">
    <source>
        <dbReference type="ARBA" id="ARBA00006500"/>
    </source>
</evidence>
<dbReference type="GO" id="GO:0009507">
    <property type="term" value="C:chloroplast"/>
    <property type="evidence" value="ECO:0007669"/>
    <property type="project" value="UniProtKB-SubCell"/>
</dbReference>
<evidence type="ECO:0000256" key="6">
    <source>
        <dbReference type="ARBA" id="ARBA00022801"/>
    </source>
</evidence>
<dbReference type="FunFam" id="3.10.129.10:FF:000014">
    <property type="entry name" value="Acyl-[acyl-carrier-protein] hydrolase"/>
    <property type="match status" value="1"/>
</dbReference>
<dbReference type="SUPFAM" id="SSF54637">
    <property type="entry name" value="Thioesterase/thiol ester dehydrase-isomerase"/>
    <property type="match status" value="2"/>
</dbReference>
<dbReference type="AlphaFoldDB" id="A0A6P5MEX7"/>
<feature type="domain" description="Acyl-ACP thioesterase N-terminal hotdog" evidence="12">
    <location>
        <begin position="68"/>
        <end position="201"/>
    </location>
</feature>
<reference evidence="14" key="1">
    <citation type="journal article" date="2016" name="Nat. Genet.">
        <title>The genome sequences of Arachis duranensis and Arachis ipaensis, the diploid ancestors of cultivated peanut.</title>
        <authorList>
            <person name="Bertioli D.J."/>
            <person name="Cannon S.B."/>
            <person name="Froenicke L."/>
            <person name="Huang G."/>
            <person name="Farmer A.D."/>
            <person name="Cannon E.K."/>
            <person name="Liu X."/>
            <person name="Gao D."/>
            <person name="Clevenger J."/>
            <person name="Dash S."/>
            <person name="Ren L."/>
            <person name="Moretzsohn M.C."/>
            <person name="Shirasawa K."/>
            <person name="Huang W."/>
            <person name="Vidigal B."/>
            <person name="Abernathy B."/>
            <person name="Chu Y."/>
            <person name="Niederhuth C.E."/>
            <person name="Umale P."/>
            <person name="Araujo A.C."/>
            <person name="Kozik A."/>
            <person name="Kim K.D."/>
            <person name="Burow M.D."/>
            <person name="Varshney R.K."/>
            <person name="Wang X."/>
            <person name="Zhang X."/>
            <person name="Barkley N."/>
            <person name="Guimaraes P.M."/>
            <person name="Isobe S."/>
            <person name="Guo B."/>
            <person name="Liao B."/>
            <person name="Stalker H.T."/>
            <person name="Schmitz R.J."/>
            <person name="Scheffler B.E."/>
            <person name="Leal-Bertioli S.C."/>
            <person name="Xun X."/>
            <person name="Jackson S.A."/>
            <person name="Michelmore R."/>
            <person name="Ozias-Akins P."/>
        </authorList>
    </citation>
    <scope>NUCLEOTIDE SEQUENCE [LARGE SCALE GENOMIC DNA]</scope>
    <source>
        <strain evidence="14">cv. V14167</strain>
    </source>
</reference>
<dbReference type="InterPro" id="IPR029069">
    <property type="entry name" value="HotDog_dom_sf"/>
</dbReference>
<keyword evidence="9 11" id="KW-0443">Lipid metabolism</keyword>